<dbReference type="Gene3D" id="3.30.565.10">
    <property type="entry name" value="Histidine kinase-like ATPase, C-terminal domain"/>
    <property type="match status" value="1"/>
</dbReference>
<dbReference type="InterPro" id="IPR036890">
    <property type="entry name" value="HATPase_C_sf"/>
</dbReference>
<keyword evidence="4" id="KW-0597">Phosphoprotein</keyword>
<dbReference type="Proteomes" id="UP000037822">
    <property type="component" value="Unassembled WGS sequence"/>
</dbReference>
<dbReference type="InterPro" id="IPR003660">
    <property type="entry name" value="HAMP_dom"/>
</dbReference>
<dbReference type="PROSITE" id="PS50885">
    <property type="entry name" value="HAMP"/>
    <property type="match status" value="1"/>
</dbReference>
<feature type="domain" description="HAMP" evidence="11">
    <location>
        <begin position="182"/>
        <end position="236"/>
    </location>
</feature>
<evidence type="ECO:0000259" key="11">
    <source>
        <dbReference type="PROSITE" id="PS50885"/>
    </source>
</evidence>
<dbReference type="RefSeq" id="WP_054209838.1">
    <property type="nucleotide sequence ID" value="NZ_LGSZ01000045.1"/>
</dbReference>
<evidence type="ECO:0000259" key="10">
    <source>
        <dbReference type="PROSITE" id="PS50109"/>
    </source>
</evidence>
<dbReference type="Pfam" id="PF00672">
    <property type="entry name" value="HAMP"/>
    <property type="match status" value="1"/>
</dbReference>
<evidence type="ECO:0000256" key="8">
    <source>
        <dbReference type="ARBA" id="ARBA00022840"/>
    </source>
</evidence>
<keyword evidence="6" id="KW-0547">Nucleotide-binding</keyword>
<evidence type="ECO:0000256" key="4">
    <source>
        <dbReference type="ARBA" id="ARBA00022553"/>
    </source>
</evidence>
<dbReference type="GO" id="GO:0000155">
    <property type="term" value="F:phosphorelay sensor kinase activity"/>
    <property type="evidence" value="ECO:0007669"/>
    <property type="project" value="InterPro"/>
</dbReference>
<dbReference type="SUPFAM" id="SSF47384">
    <property type="entry name" value="Homodimeric domain of signal transducing histidine kinase"/>
    <property type="match status" value="1"/>
</dbReference>
<dbReference type="InterPro" id="IPR005467">
    <property type="entry name" value="His_kinase_dom"/>
</dbReference>
<proteinExistence type="predicted"/>
<dbReference type="PATRIC" id="fig|1526658.3.peg.1062"/>
<dbReference type="InterPro" id="IPR004358">
    <property type="entry name" value="Sig_transdc_His_kin-like_C"/>
</dbReference>
<gene>
    <name evidence="12" type="ORF">AE618_14305</name>
</gene>
<dbReference type="AlphaFoldDB" id="A0A0N0MB00"/>
<comment type="subcellular location">
    <subcellularLocation>
        <location evidence="2">Membrane</location>
    </subcellularLocation>
</comment>
<accession>A0A0N0MB00</accession>
<sequence length="448" mass="48273">MSLAARITLIVFIALLAVWIGTIALYYRSQDWDGDALRPPPRQIAALAELIERTPREQRSLALAAVSSGVLDARLEPPDNPAVAPPQTRRLDEQVRLAYAAELGDRPVAIAVPPASPWRWRFPRLVATAADALRLRIGLHTSETLVIEMKGSLVLTRLGLPIGFGAGLLGTLIALVALIIMHRETRPLARLAAAVDRMDLAGPPALLPQARTSASEIQALITAFNRLQTRLSQLLRARMAMLGGISHDVRTFATRLRLRVDHIPQGPQRDRAISDISDMIRLLDDALLASRAGAGELIEELVEFDQIVRIEVEDRLAAGAAIELRMSQSAVGATILGDRLALRRIVSNLADNALAYGHAAHLAVEIDAQTIVLTIDDEGTGIPPDLREILLEPFVRLEASRNRRTGGAGLGLAIVRSLVEGHGGTIAIGDAPTGGARFTLSLPVFQPS</sequence>
<dbReference type="Gene3D" id="1.10.287.130">
    <property type="match status" value="1"/>
</dbReference>
<dbReference type="InterPro" id="IPR036097">
    <property type="entry name" value="HisK_dim/P_sf"/>
</dbReference>
<dbReference type="SMART" id="SM00304">
    <property type="entry name" value="HAMP"/>
    <property type="match status" value="1"/>
</dbReference>
<keyword evidence="8" id="KW-0067">ATP-binding</keyword>
<dbReference type="GO" id="GO:0005524">
    <property type="term" value="F:ATP binding"/>
    <property type="evidence" value="ECO:0007669"/>
    <property type="project" value="UniProtKB-KW"/>
</dbReference>
<evidence type="ECO:0000256" key="3">
    <source>
        <dbReference type="ARBA" id="ARBA00012438"/>
    </source>
</evidence>
<dbReference type="SMART" id="SM00387">
    <property type="entry name" value="HATPase_c"/>
    <property type="match status" value="1"/>
</dbReference>
<dbReference type="GO" id="GO:0005886">
    <property type="term" value="C:plasma membrane"/>
    <property type="evidence" value="ECO:0007669"/>
    <property type="project" value="TreeGrafter"/>
</dbReference>
<keyword evidence="9" id="KW-1133">Transmembrane helix</keyword>
<evidence type="ECO:0000313" key="13">
    <source>
        <dbReference type="Proteomes" id="UP000037822"/>
    </source>
</evidence>
<keyword evidence="5" id="KW-0808">Transferase</keyword>
<dbReference type="PROSITE" id="PS50109">
    <property type="entry name" value="HIS_KIN"/>
    <property type="match status" value="1"/>
</dbReference>
<evidence type="ECO:0000313" key="12">
    <source>
        <dbReference type="EMBL" id="KPH80288.1"/>
    </source>
</evidence>
<evidence type="ECO:0000256" key="6">
    <source>
        <dbReference type="ARBA" id="ARBA00022741"/>
    </source>
</evidence>
<dbReference type="Pfam" id="PF02518">
    <property type="entry name" value="HATPase_c"/>
    <property type="match status" value="1"/>
</dbReference>
<keyword evidence="9" id="KW-0812">Transmembrane</keyword>
<reference evidence="12 13" key="1">
    <citation type="submission" date="2015-07" db="EMBL/GenBank/DDBJ databases">
        <title>Whole genome sequencing of Bosea vaviloviae isolated from cave pool.</title>
        <authorList>
            <person name="Tan N.E.H."/>
            <person name="Lee Y.P."/>
            <person name="Gan H.M."/>
            <person name="Barton H."/>
            <person name="Savka M.A."/>
        </authorList>
    </citation>
    <scope>NUCLEOTIDE SEQUENCE [LARGE SCALE GENOMIC DNA]</scope>
    <source>
        <strain evidence="12 13">SD260</strain>
    </source>
</reference>
<dbReference type="InterPro" id="IPR050980">
    <property type="entry name" value="2C_sensor_his_kinase"/>
</dbReference>
<evidence type="ECO:0000256" key="5">
    <source>
        <dbReference type="ARBA" id="ARBA00022679"/>
    </source>
</evidence>
<feature type="domain" description="Histidine kinase" evidence="10">
    <location>
        <begin position="244"/>
        <end position="446"/>
    </location>
</feature>
<dbReference type="InterPro" id="IPR003594">
    <property type="entry name" value="HATPase_dom"/>
</dbReference>
<keyword evidence="9" id="KW-0472">Membrane</keyword>
<dbReference type="EMBL" id="LGSZ01000045">
    <property type="protein sequence ID" value="KPH80288.1"/>
    <property type="molecule type" value="Genomic_DNA"/>
</dbReference>
<dbReference type="PRINTS" id="PR00344">
    <property type="entry name" value="BCTRLSENSOR"/>
</dbReference>
<comment type="caution">
    <text evidence="12">The sequence shown here is derived from an EMBL/GenBank/DDBJ whole genome shotgun (WGS) entry which is preliminary data.</text>
</comment>
<dbReference type="EC" id="2.7.13.3" evidence="3"/>
<evidence type="ECO:0000256" key="2">
    <source>
        <dbReference type="ARBA" id="ARBA00004370"/>
    </source>
</evidence>
<keyword evidence="7 12" id="KW-0418">Kinase</keyword>
<keyword evidence="13" id="KW-1185">Reference proteome</keyword>
<evidence type="ECO:0000256" key="1">
    <source>
        <dbReference type="ARBA" id="ARBA00000085"/>
    </source>
</evidence>
<feature type="transmembrane region" description="Helical" evidence="9">
    <location>
        <begin position="158"/>
        <end position="181"/>
    </location>
</feature>
<feature type="transmembrane region" description="Helical" evidence="9">
    <location>
        <begin position="7"/>
        <end position="27"/>
    </location>
</feature>
<protein>
    <recommendedName>
        <fullName evidence="3">histidine kinase</fullName>
        <ecNumber evidence="3">2.7.13.3</ecNumber>
    </recommendedName>
</protein>
<comment type="catalytic activity">
    <reaction evidence="1">
        <text>ATP + protein L-histidine = ADP + protein N-phospho-L-histidine.</text>
        <dbReference type="EC" id="2.7.13.3"/>
    </reaction>
</comment>
<evidence type="ECO:0000256" key="9">
    <source>
        <dbReference type="SAM" id="Phobius"/>
    </source>
</evidence>
<evidence type="ECO:0000256" key="7">
    <source>
        <dbReference type="ARBA" id="ARBA00022777"/>
    </source>
</evidence>
<dbReference type="PANTHER" id="PTHR44936:SF10">
    <property type="entry name" value="SENSOR PROTEIN RSTB"/>
    <property type="match status" value="1"/>
</dbReference>
<dbReference type="SUPFAM" id="SSF55874">
    <property type="entry name" value="ATPase domain of HSP90 chaperone/DNA topoisomerase II/histidine kinase"/>
    <property type="match status" value="1"/>
</dbReference>
<name>A0A0N0MB00_9HYPH</name>
<dbReference type="OrthoDB" id="9804645at2"/>
<organism evidence="12 13">
    <name type="scientific">Bosea vaviloviae</name>
    <dbReference type="NCBI Taxonomy" id="1526658"/>
    <lineage>
        <taxon>Bacteria</taxon>
        <taxon>Pseudomonadati</taxon>
        <taxon>Pseudomonadota</taxon>
        <taxon>Alphaproteobacteria</taxon>
        <taxon>Hyphomicrobiales</taxon>
        <taxon>Boseaceae</taxon>
        <taxon>Bosea</taxon>
    </lineage>
</organism>
<dbReference type="PANTHER" id="PTHR44936">
    <property type="entry name" value="SENSOR PROTEIN CREC"/>
    <property type="match status" value="1"/>
</dbReference>